<dbReference type="SUPFAM" id="SSF49464">
    <property type="entry name" value="Carboxypeptidase regulatory domain-like"/>
    <property type="match status" value="7"/>
</dbReference>
<keyword evidence="3" id="KW-1185">Reference proteome</keyword>
<keyword evidence="2" id="KW-0378">Hydrolase</keyword>
<dbReference type="Pfam" id="PF13620">
    <property type="entry name" value="CarboxypepD_reg"/>
    <property type="match status" value="7"/>
</dbReference>
<feature type="compositionally biased region" description="Basic and acidic residues" evidence="1">
    <location>
        <begin position="543"/>
        <end position="554"/>
    </location>
</feature>
<dbReference type="GO" id="GO:0004180">
    <property type="term" value="F:carboxypeptidase activity"/>
    <property type="evidence" value="ECO:0007669"/>
    <property type="project" value="UniProtKB-KW"/>
</dbReference>
<reference evidence="2 3" key="1">
    <citation type="submission" date="2018-10" db="EMBL/GenBank/DDBJ databases">
        <title>Natrarchaeobius chitinivorans gen. nov., sp. nov., and Natrarchaeobius haloalkaliphilus sp. nov., alkaliphilic, chitin-utilizing haloarchaea from hypersaline alkaline lakes.</title>
        <authorList>
            <person name="Sorokin D.Y."/>
            <person name="Elcheninov A.G."/>
            <person name="Kostrikina N.A."/>
            <person name="Bale N.J."/>
            <person name="Sinninghe Damste J.S."/>
            <person name="Khijniak T.V."/>
            <person name="Kublanov I.V."/>
            <person name="Toshchakov S.V."/>
        </authorList>
    </citation>
    <scope>NUCLEOTIDE SEQUENCE [LARGE SCALE GENOMIC DNA]</scope>
    <source>
        <strain evidence="2 3">AArcht7</strain>
    </source>
</reference>
<feature type="compositionally biased region" description="Polar residues" evidence="1">
    <location>
        <begin position="696"/>
        <end position="706"/>
    </location>
</feature>
<evidence type="ECO:0000256" key="1">
    <source>
        <dbReference type="SAM" id="MobiDB-lite"/>
    </source>
</evidence>
<dbReference type="Gene3D" id="2.60.120.260">
    <property type="entry name" value="Galactose-binding domain-like"/>
    <property type="match status" value="3"/>
</dbReference>
<dbReference type="GO" id="GO:0030246">
    <property type="term" value="F:carbohydrate binding"/>
    <property type="evidence" value="ECO:0007669"/>
    <property type="project" value="InterPro"/>
</dbReference>
<accession>A0A3N6MF24</accession>
<feature type="region of interest" description="Disordered" evidence="1">
    <location>
        <begin position="534"/>
        <end position="554"/>
    </location>
</feature>
<dbReference type="InterPro" id="IPR013784">
    <property type="entry name" value="Carb-bd-like_fold"/>
</dbReference>
<keyword evidence="2" id="KW-0121">Carboxypeptidase</keyword>
<evidence type="ECO:0000313" key="3">
    <source>
        <dbReference type="Proteomes" id="UP000281431"/>
    </source>
</evidence>
<dbReference type="Gene3D" id="2.60.40.1120">
    <property type="entry name" value="Carboxypeptidase-like, regulatory domain"/>
    <property type="match status" value="8"/>
</dbReference>
<dbReference type="SUPFAM" id="SSF49452">
    <property type="entry name" value="Starch-binding domain-like"/>
    <property type="match status" value="1"/>
</dbReference>
<feature type="compositionally biased region" description="Low complexity" evidence="1">
    <location>
        <begin position="67"/>
        <end position="94"/>
    </location>
</feature>
<comment type="caution">
    <text evidence="2">The sequence shown here is derived from an EMBL/GenBank/DDBJ whole genome shotgun (WGS) entry which is preliminary data.</text>
</comment>
<dbReference type="PROSITE" id="PS50194">
    <property type="entry name" value="FILAMIN_REPEAT"/>
    <property type="match status" value="1"/>
</dbReference>
<dbReference type="EMBL" id="REFZ01000035">
    <property type="protein sequence ID" value="RQG95290.1"/>
    <property type="molecule type" value="Genomic_DNA"/>
</dbReference>
<dbReference type="InterPro" id="IPR008969">
    <property type="entry name" value="CarboxyPept-like_regulatory"/>
</dbReference>
<protein>
    <submittedName>
        <fullName evidence="2">Carboxypeptidase regulatory-like domain-containing protein</fullName>
    </submittedName>
</protein>
<gene>
    <name evidence="2" type="ORF">EA472_21785</name>
</gene>
<feature type="region of interest" description="Disordered" evidence="1">
    <location>
        <begin position="199"/>
        <end position="220"/>
    </location>
</feature>
<proteinExistence type="predicted"/>
<sequence length="1955" mass="206835">MEDILLTMMIRRSPHAIGVLLLMFLLVLTAGVFAVSGDLSDSNVLPNAFEDDTNGVSVNELGGVGGAEATAGGTYDRPTRTPSFSVTSSSAGTSLGPNLLENPTCTVDEQSEGEEPLHWTVEQGEIECNEPEPDFMPDPRVGDYVFIDWEDLEPTTDESIVTQTVPVTGGSEYQFSVWVGSDEVDDDYAQFQVEFLDDGSPISEGVIDSGEFQPEDPNEPDQYVETTAAPENADEAVVRIILVNGGDFGLDRPLLWADEVQFQELSDAPTAFDVDGVEMGIEQTLAPDWTLFDAEFGEDDDDRGFDDSGEISHFGGGDLSGDVTDHEPGDEVGFAGGTLQVNADGSFSLTNPTQTGTFEFDYRLEYEGDHDDATVDLEIFDHELENPRCEEWDDNAQDQPIGWDGEDLSCHDLEDLPFTDTDHTAVGERSFTDNYLSLDDEVHTEQTVYVVGEETYTVSGLYGTDTEEYSGTVEFEYLDSDGDVISNEGFTLEALQSDSSTDFDRFTETTDAPDDAKRATLRLTVVRPSGHEDPAGVYFDDLSIERGDPGDDPVNARDVETEVGIYHAFEPSETLFDDWGNGVDELGTPEADLVNFGGGDLSTSVTDFGPGESVSFAGGTLTVEADGSFSLEEPTDVGTHTFEYEIENEHDSSTATVEIWVRDSTLLDADCAPDSFDAWDDVSPGNGNIDCMDPQESGTAQPNGEQNPPVPPYAIGDRGGDGYDAVAEQTIPIRPGYSYELAGFVGTEATPEESYATLEVDYLDEDGAQLSVSEADDVDLSEMRSDGTTEFDAFSDTTVPPEDATHATVRIFINSTEEMELGGDAYARAYVDDLSFELLGLPPEANDVDGLELDVDDTLTASVVEDHGHGTDDLGEPGAEVASFGGGTLDGTATDYDAGQTAELAGGDLTIESDGSLELTAPTEDGTYQFDYRLENDAGYDEATVTLEVLAPNVTVIGIVTDATFETPVSDVDVELTDGDGTYTTETNASGVYEAVVPGTGESYTVNANRVGWHEHQTTVTVGPADETVTGVDLEITGDARDTISLRDWVTDGKLEGATATIEHETFGVAEDAFTADGGGNMEIVLPGGFTYSYTFSQPGYDGTHIPFRSLVPGDQSTADWVLAGNAEIAGTVTDGETGEGVAGSTVTAENGVGAYDATTNGNGAYTIEYVPGGHDYDVEIEADGYVTVVESDESVGDEATHTLDSELTGNATVEGTVEDERTGDGIENADVIVVYPSDAEFTVEDATDADGSFTIETVPGTSEEYAIVAQAPGYKAGDSTVLVDDGALADAGAIELAGDASVSGTVKDATLEGIPEVDVTVSSESVAYTTTTDGNGEYAVENVPGTGVEYTVSTDPDGWDANSTTVTVGDGAEAQADLTLMGARTNSIEVHDRLFETAGEEYRIGNASVDIEHHRGDDGPTLGEATVTTGSDGSSVAVALPTMPTHLAPGGTIGDDEIRYTASADGYEPNTNWESLDVDIPISLTIGGTGSVSGTVVDEGTGDGIEDADVTLEYPTGEAVAFEDATDADGEYTIEDVPGTGEEYEITVSADGYESNATAVAVGDGENVERDLALSGDATIEVELTDENFEFPIEEATVEATADDDRGPYSATEHDGVYTIATVPSGVDYEVSISHDAYKDETIDDVAVESEETTTLSNELIGNAVIENVIFDAIFEDAQDVYVGTTLEFERIHGESTQRFTVVDLDDDVHEQAIPGDGAVYNVTATHGTFYEPTTETAGELDPGDEETVELPLVRVGQETVVGTISDERTGAPIADANVTLEFVDDSVVDVELIHETTTDADGGYEVEGVVGGPAFDREKTYDVTAERDGYETTTITAGVGHDETTVIDVTALGNASVSGVVEDEVTGTPIADADVQAVPTETGGSYAAETDADGQFTLENVAGTGEQYEVSMSADGYRSETTTVSVGNDENVSDVTVGLEEGVIEQLAYLRAG</sequence>
<feature type="region of interest" description="Disordered" evidence="1">
    <location>
        <begin position="59"/>
        <end position="116"/>
    </location>
</feature>
<name>A0A3N6MF24_NATCH</name>
<keyword evidence="2" id="KW-0645">Protease</keyword>
<feature type="region of interest" description="Disordered" evidence="1">
    <location>
        <begin position="682"/>
        <end position="714"/>
    </location>
</feature>
<dbReference type="InterPro" id="IPR017868">
    <property type="entry name" value="Filamin/ABP280_repeat-like"/>
</dbReference>
<organism evidence="2 3">
    <name type="scientific">Natrarchaeobius chitinivorans</name>
    <dbReference type="NCBI Taxonomy" id="1679083"/>
    <lineage>
        <taxon>Archaea</taxon>
        <taxon>Methanobacteriati</taxon>
        <taxon>Methanobacteriota</taxon>
        <taxon>Stenosarchaea group</taxon>
        <taxon>Halobacteria</taxon>
        <taxon>Halobacteriales</taxon>
        <taxon>Natrialbaceae</taxon>
        <taxon>Natrarchaeobius</taxon>
    </lineage>
</organism>
<evidence type="ECO:0000313" key="2">
    <source>
        <dbReference type="EMBL" id="RQG95290.1"/>
    </source>
</evidence>
<dbReference type="Proteomes" id="UP000281431">
    <property type="component" value="Unassembled WGS sequence"/>
</dbReference>